<comment type="caution">
    <text evidence="1">The sequence shown here is derived from an EMBL/GenBank/DDBJ whole genome shotgun (WGS) entry which is preliminary data.</text>
</comment>
<accession>A0ACA9TQW2</accession>
<name>A0ACA9TQW2_BIOOC</name>
<reference evidence="1" key="1">
    <citation type="submission" date="2020-04" db="EMBL/GenBank/DDBJ databases">
        <authorList>
            <person name="Broberg M."/>
        </authorList>
    </citation>
    <scope>NUCLEOTIDE SEQUENCE</scope>
</reference>
<gene>
    <name evidence="1" type="ORF">CRV2_00000253</name>
</gene>
<evidence type="ECO:0000313" key="2">
    <source>
        <dbReference type="Proteomes" id="UP000836387"/>
    </source>
</evidence>
<organism evidence="1 2">
    <name type="scientific">Clonostachys rosea f. rosea IK726</name>
    <dbReference type="NCBI Taxonomy" id="1349383"/>
    <lineage>
        <taxon>Eukaryota</taxon>
        <taxon>Fungi</taxon>
        <taxon>Dikarya</taxon>
        <taxon>Ascomycota</taxon>
        <taxon>Pezizomycotina</taxon>
        <taxon>Sordariomycetes</taxon>
        <taxon>Hypocreomycetidae</taxon>
        <taxon>Hypocreales</taxon>
        <taxon>Bionectriaceae</taxon>
        <taxon>Clonostachys</taxon>
    </lineage>
</organism>
<proteinExistence type="predicted"/>
<keyword evidence="2" id="KW-1185">Reference proteome</keyword>
<protein>
    <submittedName>
        <fullName evidence="1">Uncharacterized protein</fullName>
    </submittedName>
</protein>
<evidence type="ECO:0000313" key="1">
    <source>
        <dbReference type="EMBL" id="CAG9943099.1"/>
    </source>
</evidence>
<sequence>MFGTRSRVRAKELSAQASGQPQAGKALLSIWNKQNHPFSNEQSHPSSNEQNTVQQRAEPLVQQRAETPVQQRAESPVQQRAEQPAHERTDTIDEEQGLNQWKAGQDTKVADKPPQRLYSLYKNPHSKSPDIRQSQQGERLLNWLESIKPYRPRRPRSDTNVQFLPDFYTNMPPKSTLKDSTIGPQGQGTIYHSAGVSGMEPFSKANQRPVLDRGYRDTLRASEVILLEAEETVATDIQLVINTIGSECGKSPNPEEELGSQSLSDECVNMAINGANEQEVTRFFDCYFFSKKLLPKNIRRNDGPMRKADVPKSSSIVGNISTPHPDLLLGYQGKSFPNGQLGQLDAWDTNSARFAFLSVDYKGDSASTGSLWVATNQCLVATATCVRTIVKLRDAVKTQGAVEVADKLDGHVFGLVTSGTEARLFVTFAGNDGKSNVKT</sequence>
<reference evidence="1" key="2">
    <citation type="submission" date="2021-10" db="EMBL/GenBank/DDBJ databases">
        <authorList>
            <person name="Piombo E."/>
        </authorList>
    </citation>
    <scope>NUCLEOTIDE SEQUENCE</scope>
</reference>
<dbReference type="Proteomes" id="UP000836387">
    <property type="component" value="Unassembled WGS sequence"/>
</dbReference>
<dbReference type="EMBL" id="CADEHS020000007">
    <property type="protein sequence ID" value="CAG9943099.1"/>
    <property type="molecule type" value="Genomic_DNA"/>
</dbReference>